<dbReference type="EMBL" id="CP082214">
    <property type="protein sequence ID" value="WDM73778.1"/>
    <property type="molecule type" value="Genomic_DNA"/>
</dbReference>
<evidence type="ECO:0000313" key="3">
    <source>
        <dbReference type="Proteomes" id="UP001214201"/>
    </source>
</evidence>
<feature type="signal peptide" evidence="1">
    <location>
        <begin position="1"/>
        <end position="24"/>
    </location>
</feature>
<accession>A0ABY7YIP2</accession>
<reference evidence="2 3" key="1">
    <citation type="submission" date="2021-08" db="EMBL/GenBank/DDBJ databases">
        <title>Genome sequences of Xanthomonas cucurbitae isolates from 5 Midwestern US states.</title>
        <authorList>
            <person name="Hind S.R."/>
        </authorList>
    </citation>
    <scope>NUCLEOTIDE SEQUENCE [LARGE SCALE GENOMIC DNA]</scope>
    <source>
        <strain evidence="2 3">OH_261</strain>
    </source>
</reference>
<evidence type="ECO:0000256" key="1">
    <source>
        <dbReference type="SAM" id="SignalP"/>
    </source>
</evidence>
<gene>
    <name evidence="2" type="ORF">K6978_14785</name>
</gene>
<protein>
    <submittedName>
        <fullName evidence="2">Uncharacterized protein</fullName>
    </submittedName>
</protein>
<feature type="chain" id="PRO_5046526668" evidence="1">
    <location>
        <begin position="25"/>
        <end position="46"/>
    </location>
</feature>
<proteinExistence type="predicted"/>
<organism evidence="2 3">
    <name type="scientific">Xanthomonas cucurbitae</name>
    <dbReference type="NCBI Taxonomy" id="56453"/>
    <lineage>
        <taxon>Bacteria</taxon>
        <taxon>Pseudomonadati</taxon>
        <taxon>Pseudomonadota</taxon>
        <taxon>Gammaproteobacteria</taxon>
        <taxon>Lysobacterales</taxon>
        <taxon>Lysobacteraceae</taxon>
        <taxon>Xanthomonas</taxon>
    </lineage>
</organism>
<keyword evidence="3" id="KW-1185">Reference proteome</keyword>
<dbReference type="RefSeq" id="WP_170066994.1">
    <property type="nucleotide sequence ID" value="NZ_CP082213.1"/>
</dbReference>
<name>A0ABY7YIP2_9XANT</name>
<sequence>MSWVRSACLSALRPAMSSAWTAAAQPVVHTLDVAPVFGGKSKPPAT</sequence>
<keyword evidence="1" id="KW-0732">Signal</keyword>
<dbReference type="Proteomes" id="UP001214201">
    <property type="component" value="Chromosome"/>
</dbReference>
<evidence type="ECO:0000313" key="2">
    <source>
        <dbReference type="EMBL" id="WDM73778.1"/>
    </source>
</evidence>